<name>A0ABZ0SD12_9GAMM</name>
<gene>
    <name evidence="1" type="ORF">Thiowin_04016</name>
</gene>
<protein>
    <submittedName>
        <fullName evidence="1">Uncharacterized protein</fullName>
    </submittedName>
</protein>
<evidence type="ECO:0000313" key="2">
    <source>
        <dbReference type="Proteomes" id="UP001432180"/>
    </source>
</evidence>
<evidence type="ECO:0000313" key="1">
    <source>
        <dbReference type="EMBL" id="WPL18920.1"/>
    </source>
</evidence>
<keyword evidence="2" id="KW-1185">Reference proteome</keyword>
<reference evidence="1 2" key="1">
    <citation type="journal article" date="2023" name="Microorganisms">
        <title>Thiorhodovibrio frisius and Trv. litoralis spp. nov., Two Novel Members from a Clade of Fastidious Purple Sulfur Bacteria That Exhibit Unique Red-Shifted Light-Harvesting Capabilities.</title>
        <authorList>
            <person name="Methner A."/>
            <person name="Kuzyk S.B."/>
            <person name="Petersen J."/>
            <person name="Bauer S."/>
            <person name="Brinkmann H."/>
            <person name="Sichau K."/>
            <person name="Wanner G."/>
            <person name="Wolf J."/>
            <person name="Neumann-Schaal M."/>
            <person name="Henke P."/>
            <person name="Tank M."/>
            <person name="Sproer C."/>
            <person name="Bunk B."/>
            <person name="Overmann J."/>
        </authorList>
    </citation>
    <scope>NUCLEOTIDE SEQUENCE [LARGE SCALE GENOMIC DNA]</scope>
    <source>
        <strain evidence="1 2">DSM 6702</strain>
    </source>
</reference>
<proteinExistence type="predicted"/>
<dbReference type="EMBL" id="CP121472">
    <property type="protein sequence ID" value="WPL18920.1"/>
    <property type="molecule type" value="Genomic_DNA"/>
</dbReference>
<sequence>MNIDDLEDYVTNLAELVGFDLEAGTWTQEPTALQQVKPGLPIALSRLFLAVRCANPSGTTSQGS</sequence>
<dbReference type="Proteomes" id="UP001432180">
    <property type="component" value="Chromosome"/>
</dbReference>
<dbReference type="RefSeq" id="WP_328984656.1">
    <property type="nucleotide sequence ID" value="NZ_CP121472.1"/>
</dbReference>
<accession>A0ABZ0SD12</accession>
<organism evidence="1 2">
    <name type="scientific">Thiorhodovibrio winogradskyi</name>
    <dbReference type="NCBI Taxonomy" id="77007"/>
    <lineage>
        <taxon>Bacteria</taxon>
        <taxon>Pseudomonadati</taxon>
        <taxon>Pseudomonadota</taxon>
        <taxon>Gammaproteobacteria</taxon>
        <taxon>Chromatiales</taxon>
        <taxon>Chromatiaceae</taxon>
        <taxon>Thiorhodovibrio</taxon>
    </lineage>
</organism>